<dbReference type="EMBL" id="JAQIBD010000002">
    <property type="protein sequence ID" value="MDM5271562.1"/>
    <property type="molecule type" value="Genomic_DNA"/>
</dbReference>
<sequence length="94" mass="10178">MTTFIMFGKYTPGAMEKISAKRTDIANDIISDCGGELKAAYALLGETDIIALVEFPNIEMALKASVELSRQLGITFTTTPAVSMDEFDKLIPGK</sequence>
<comment type="caution">
    <text evidence="1">The sequence shown here is derived from an EMBL/GenBank/DDBJ whole genome shotgun (WGS) entry which is preliminary data.</text>
</comment>
<protein>
    <submittedName>
        <fullName evidence="1">GYD domain-containing protein</fullName>
    </submittedName>
</protein>
<name>A0ABT7QXK0_9BACT</name>
<proteinExistence type="predicted"/>
<evidence type="ECO:0000313" key="2">
    <source>
        <dbReference type="Proteomes" id="UP001169069"/>
    </source>
</evidence>
<dbReference type="Pfam" id="PF08734">
    <property type="entry name" value="GYD"/>
    <property type="match status" value="1"/>
</dbReference>
<organism evidence="1 2">
    <name type="scientific">Sulfurovum zhangzhouensis</name>
    <dbReference type="NCBI Taxonomy" id="3019067"/>
    <lineage>
        <taxon>Bacteria</taxon>
        <taxon>Pseudomonadati</taxon>
        <taxon>Campylobacterota</taxon>
        <taxon>Epsilonproteobacteria</taxon>
        <taxon>Campylobacterales</taxon>
        <taxon>Sulfurovaceae</taxon>
        <taxon>Sulfurovum</taxon>
    </lineage>
</organism>
<dbReference type="Proteomes" id="UP001169069">
    <property type="component" value="Unassembled WGS sequence"/>
</dbReference>
<accession>A0ABT7QXK0</accession>
<dbReference type="InterPro" id="IPR014845">
    <property type="entry name" value="GYD/TTHA1554"/>
</dbReference>
<keyword evidence="2" id="KW-1185">Reference proteome</keyword>
<reference evidence="1" key="1">
    <citation type="submission" date="2023-01" db="EMBL/GenBank/DDBJ databases">
        <title>Sulfurovum sp. zt1-1 genome assembly.</title>
        <authorList>
            <person name="Wang J."/>
        </authorList>
    </citation>
    <scope>NUCLEOTIDE SEQUENCE</scope>
    <source>
        <strain evidence="1">Zt1-1</strain>
    </source>
</reference>
<evidence type="ECO:0000313" key="1">
    <source>
        <dbReference type="EMBL" id="MDM5271562.1"/>
    </source>
</evidence>
<dbReference type="RefSeq" id="WP_289413134.1">
    <property type="nucleotide sequence ID" value="NZ_JAQIBD010000002.1"/>
</dbReference>
<gene>
    <name evidence="1" type="ORF">PGH07_05195</name>
</gene>